<feature type="transmembrane region" description="Helical" evidence="1">
    <location>
        <begin position="28"/>
        <end position="46"/>
    </location>
</feature>
<evidence type="ECO:0000256" key="1">
    <source>
        <dbReference type="SAM" id="Phobius"/>
    </source>
</evidence>
<gene>
    <name evidence="2" type="ORF">J5U21_02575</name>
    <name evidence="3" type="ORF">J5U22_02602</name>
</gene>
<accession>A0A8F5C2P5</accession>
<name>A0A8F5C2P5_9CREN</name>
<keyword evidence="4" id="KW-1185">Reference proteome</keyword>
<dbReference type="Proteomes" id="UP000693941">
    <property type="component" value="Chromosome"/>
</dbReference>
<keyword evidence="1" id="KW-0472">Membrane</keyword>
<reference evidence="3 4" key="1">
    <citation type="journal article" date="2021" name="Environ. Microbiol.">
        <title>New insights into the diversity and evolution of the archaeal mobilome from three complete genomes of Saccharolobus shibatae.</title>
        <authorList>
            <person name="Medvedeva S."/>
            <person name="Brandt D."/>
            <person name="Cvirkaite-Krupovic V."/>
            <person name="Liu Y."/>
            <person name="Severinov K."/>
            <person name="Ishino S."/>
            <person name="Ishino Y."/>
            <person name="Prangishvili D."/>
            <person name="Kalinowski J."/>
            <person name="Krupovic M."/>
        </authorList>
    </citation>
    <scope>NUCLEOTIDE SEQUENCE [LARGE SCALE GENOMIC DNA]</scope>
    <source>
        <strain evidence="2">BEU9</strain>
        <strain evidence="3 4">S38A</strain>
    </source>
</reference>
<organism evidence="3 4">
    <name type="scientific">Saccharolobus shibatae</name>
    <dbReference type="NCBI Taxonomy" id="2286"/>
    <lineage>
        <taxon>Archaea</taxon>
        <taxon>Thermoproteota</taxon>
        <taxon>Thermoprotei</taxon>
        <taxon>Sulfolobales</taxon>
        <taxon>Sulfolobaceae</taxon>
        <taxon>Saccharolobus</taxon>
    </lineage>
</organism>
<dbReference type="AlphaFoldDB" id="A0A8F5C2P5"/>
<keyword evidence="1" id="KW-0812">Transmembrane</keyword>
<evidence type="ECO:0000313" key="4">
    <source>
        <dbReference type="Proteomes" id="UP000694036"/>
    </source>
</evidence>
<keyword evidence="1" id="KW-1133">Transmembrane helix</keyword>
<dbReference type="Proteomes" id="UP000694036">
    <property type="component" value="Chromosome"/>
</dbReference>
<dbReference type="EMBL" id="CP077715">
    <property type="protein sequence ID" value="QXJ32918.1"/>
    <property type="molecule type" value="Genomic_DNA"/>
</dbReference>
<dbReference type="EMBL" id="CP077713">
    <property type="protein sequence ID" value="QXJ36049.1"/>
    <property type="molecule type" value="Genomic_DNA"/>
</dbReference>
<sequence>MLIIIIGGIIYGLTKAARAVPSMSTKEFILFLLGIAIFLVVLGILLP</sequence>
<protein>
    <submittedName>
        <fullName evidence="3">Uncharacterized protein</fullName>
    </submittedName>
</protein>
<evidence type="ECO:0000313" key="2">
    <source>
        <dbReference type="EMBL" id="QXJ32918.1"/>
    </source>
</evidence>
<proteinExistence type="predicted"/>
<evidence type="ECO:0000313" key="3">
    <source>
        <dbReference type="EMBL" id="QXJ36049.1"/>
    </source>
</evidence>